<protein>
    <submittedName>
        <fullName evidence="2">Uncharacterized protein</fullName>
    </submittedName>
</protein>
<dbReference type="Proteomes" id="UP000501690">
    <property type="component" value="Linkage Group LG2"/>
</dbReference>
<dbReference type="AlphaFoldDB" id="A0A4D6L666"/>
<feature type="region of interest" description="Disordered" evidence="1">
    <location>
        <begin position="50"/>
        <end position="78"/>
    </location>
</feature>
<evidence type="ECO:0000313" key="2">
    <source>
        <dbReference type="EMBL" id="QCD84001.1"/>
    </source>
</evidence>
<evidence type="ECO:0000313" key="3">
    <source>
        <dbReference type="Proteomes" id="UP000501690"/>
    </source>
</evidence>
<organism evidence="2 3">
    <name type="scientific">Vigna unguiculata</name>
    <name type="common">Cowpea</name>
    <dbReference type="NCBI Taxonomy" id="3917"/>
    <lineage>
        <taxon>Eukaryota</taxon>
        <taxon>Viridiplantae</taxon>
        <taxon>Streptophyta</taxon>
        <taxon>Embryophyta</taxon>
        <taxon>Tracheophyta</taxon>
        <taxon>Spermatophyta</taxon>
        <taxon>Magnoliopsida</taxon>
        <taxon>eudicotyledons</taxon>
        <taxon>Gunneridae</taxon>
        <taxon>Pentapetalae</taxon>
        <taxon>rosids</taxon>
        <taxon>fabids</taxon>
        <taxon>Fabales</taxon>
        <taxon>Fabaceae</taxon>
        <taxon>Papilionoideae</taxon>
        <taxon>50 kb inversion clade</taxon>
        <taxon>NPAAA clade</taxon>
        <taxon>indigoferoid/millettioid clade</taxon>
        <taxon>Phaseoleae</taxon>
        <taxon>Vigna</taxon>
    </lineage>
</organism>
<feature type="compositionally biased region" description="Basic residues" evidence="1">
    <location>
        <begin position="162"/>
        <end position="176"/>
    </location>
</feature>
<name>A0A4D6L666_VIGUN</name>
<proteinExistence type="predicted"/>
<gene>
    <name evidence="2" type="ORF">DEO72_LG2g4351</name>
</gene>
<keyword evidence="3" id="KW-1185">Reference proteome</keyword>
<accession>A0A4D6L666</accession>
<dbReference type="EMBL" id="CP039346">
    <property type="protein sequence ID" value="QCD84001.1"/>
    <property type="molecule type" value="Genomic_DNA"/>
</dbReference>
<feature type="region of interest" description="Disordered" evidence="1">
    <location>
        <begin position="153"/>
        <end position="188"/>
    </location>
</feature>
<sequence>MMIKTSNLPSCPIEVWRLRSRVKYMRSLGWFPKLKDQAPPLVVTNHNAHAATATPTTSEGRRRQRQSPSATSPAGTKLPEPLLFLVSSSCARDRSCADPPSRPRGLTCRRPPSAVPAAAAIRSSAPFAPILFCTKERHARTLQLATAMPATVIGFESASPHQGRRRRQRQRQRQRRPPQTLTARTQRRSTFTLPLSGSTRAALATPRVAAISVQGSEPPAAFVYCFSLLIGCD</sequence>
<reference evidence="2 3" key="1">
    <citation type="submission" date="2019-04" db="EMBL/GenBank/DDBJ databases">
        <title>An improved genome assembly and genetic linkage map for asparagus bean, Vigna unguiculata ssp. sesquipedialis.</title>
        <authorList>
            <person name="Xia Q."/>
            <person name="Zhang R."/>
            <person name="Dong Y."/>
        </authorList>
    </citation>
    <scope>NUCLEOTIDE SEQUENCE [LARGE SCALE GENOMIC DNA]</scope>
    <source>
        <tissue evidence="2">Leaf</tissue>
    </source>
</reference>
<evidence type="ECO:0000256" key="1">
    <source>
        <dbReference type="SAM" id="MobiDB-lite"/>
    </source>
</evidence>